<comment type="caution">
    <text evidence="1">The sequence shown here is derived from an EMBL/GenBank/DDBJ whole genome shotgun (WGS) entry which is preliminary data.</text>
</comment>
<protein>
    <submittedName>
        <fullName evidence="1">Uncharacterized protein</fullName>
    </submittedName>
</protein>
<sequence length="102" mass="11446">MIKTLLPLRSNNLIWDISRGLFKELSLVSFSRTEEVKMAYSCIVKFLSMMGYQFPIHVLFKDFSIGRGHGGCALFSPFYFRGMSTSKAKKSGDGGGLNRMHG</sequence>
<organism evidence="1 2">
    <name type="scientific">Rhododendron griersonianum</name>
    <dbReference type="NCBI Taxonomy" id="479676"/>
    <lineage>
        <taxon>Eukaryota</taxon>
        <taxon>Viridiplantae</taxon>
        <taxon>Streptophyta</taxon>
        <taxon>Embryophyta</taxon>
        <taxon>Tracheophyta</taxon>
        <taxon>Spermatophyta</taxon>
        <taxon>Magnoliopsida</taxon>
        <taxon>eudicotyledons</taxon>
        <taxon>Gunneridae</taxon>
        <taxon>Pentapetalae</taxon>
        <taxon>asterids</taxon>
        <taxon>Ericales</taxon>
        <taxon>Ericaceae</taxon>
        <taxon>Ericoideae</taxon>
        <taxon>Rhodoreae</taxon>
        <taxon>Rhododendron</taxon>
    </lineage>
</organism>
<accession>A0AAV6KRP8</accession>
<proteinExistence type="predicted"/>
<evidence type="ECO:0000313" key="1">
    <source>
        <dbReference type="EMBL" id="KAG5554799.1"/>
    </source>
</evidence>
<dbReference type="AlphaFoldDB" id="A0AAV6KRP8"/>
<keyword evidence="2" id="KW-1185">Reference proteome</keyword>
<dbReference type="EMBL" id="JACTNZ010000004">
    <property type="protein sequence ID" value="KAG5554799.1"/>
    <property type="molecule type" value="Genomic_DNA"/>
</dbReference>
<evidence type="ECO:0000313" key="2">
    <source>
        <dbReference type="Proteomes" id="UP000823749"/>
    </source>
</evidence>
<reference evidence="1" key="1">
    <citation type="submission" date="2020-08" db="EMBL/GenBank/DDBJ databases">
        <title>Plant Genome Project.</title>
        <authorList>
            <person name="Zhang R.-G."/>
        </authorList>
    </citation>
    <scope>NUCLEOTIDE SEQUENCE</scope>
    <source>
        <strain evidence="1">WSP0</strain>
        <tissue evidence="1">Leaf</tissue>
    </source>
</reference>
<dbReference type="Proteomes" id="UP000823749">
    <property type="component" value="Chromosome 4"/>
</dbReference>
<name>A0AAV6KRP8_9ERIC</name>
<gene>
    <name evidence="1" type="ORF">RHGRI_012380</name>
</gene>